<dbReference type="GO" id="GO:0005509">
    <property type="term" value="F:calcium ion binding"/>
    <property type="evidence" value="ECO:0007669"/>
    <property type="project" value="UniProtKB-UniRule"/>
</dbReference>
<evidence type="ECO:0000256" key="3">
    <source>
        <dbReference type="ARBA" id="ARBA00022737"/>
    </source>
</evidence>
<evidence type="ECO:0000313" key="14">
    <source>
        <dbReference type="Proteomes" id="UP000663860"/>
    </source>
</evidence>
<dbReference type="InterPro" id="IPR015919">
    <property type="entry name" value="Cadherin-like_sf"/>
</dbReference>
<evidence type="ECO:0000256" key="9">
    <source>
        <dbReference type="SAM" id="MobiDB-lite"/>
    </source>
</evidence>
<feature type="transmembrane region" description="Helical" evidence="10">
    <location>
        <begin position="785"/>
        <end position="810"/>
    </location>
</feature>
<feature type="domain" description="Cadherin" evidence="12">
    <location>
        <begin position="359"/>
        <end position="463"/>
    </location>
</feature>
<evidence type="ECO:0000256" key="11">
    <source>
        <dbReference type="SAM" id="SignalP"/>
    </source>
</evidence>
<dbReference type="SMART" id="SM00112">
    <property type="entry name" value="CA"/>
    <property type="match status" value="5"/>
</dbReference>
<keyword evidence="2 10" id="KW-0812">Transmembrane</keyword>
<feature type="region of interest" description="Disordered" evidence="9">
    <location>
        <begin position="1078"/>
        <end position="1102"/>
    </location>
</feature>
<dbReference type="GO" id="GO:0007156">
    <property type="term" value="P:homophilic cell adhesion via plasma membrane adhesion molecules"/>
    <property type="evidence" value="ECO:0007669"/>
    <property type="project" value="InterPro"/>
</dbReference>
<keyword evidence="11" id="KW-0732">Signal</keyword>
<dbReference type="PANTHER" id="PTHR24028">
    <property type="entry name" value="CADHERIN-87A"/>
    <property type="match status" value="1"/>
</dbReference>
<feature type="domain" description="Cadherin" evidence="12">
    <location>
        <begin position="246"/>
        <end position="348"/>
    </location>
</feature>
<evidence type="ECO:0000256" key="1">
    <source>
        <dbReference type="ARBA" id="ARBA00004167"/>
    </source>
</evidence>
<keyword evidence="6 10" id="KW-0472">Membrane</keyword>
<dbReference type="GO" id="GO:0005886">
    <property type="term" value="C:plasma membrane"/>
    <property type="evidence" value="ECO:0007669"/>
    <property type="project" value="InterPro"/>
</dbReference>
<evidence type="ECO:0000256" key="4">
    <source>
        <dbReference type="ARBA" id="ARBA00022837"/>
    </source>
</evidence>
<proteinExistence type="predicted"/>
<dbReference type="InterPro" id="IPR050174">
    <property type="entry name" value="Protocadherin/Cadherin-CA"/>
</dbReference>
<feature type="compositionally biased region" description="Polar residues" evidence="9">
    <location>
        <begin position="1088"/>
        <end position="1102"/>
    </location>
</feature>
<dbReference type="PRINTS" id="PR00205">
    <property type="entry name" value="CADHERIN"/>
</dbReference>
<evidence type="ECO:0000256" key="10">
    <source>
        <dbReference type="SAM" id="Phobius"/>
    </source>
</evidence>
<dbReference type="InterPro" id="IPR002126">
    <property type="entry name" value="Cadherin-like_dom"/>
</dbReference>
<keyword evidence="3" id="KW-0677">Repeat</keyword>
<reference evidence="13" key="1">
    <citation type="submission" date="2021-02" db="EMBL/GenBank/DDBJ databases">
        <authorList>
            <person name="Nowell W R."/>
        </authorList>
    </citation>
    <scope>NUCLEOTIDE SEQUENCE</scope>
</reference>
<dbReference type="Proteomes" id="UP000663860">
    <property type="component" value="Unassembled WGS sequence"/>
</dbReference>
<gene>
    <name evidence="13" type="ORF">IZO911_LOCUS17362</name>
</gene>
<feature type="region of interest" description="Disordered" evidence="9">
    <location>
        <begin position="1036"/>
        <end position="1066"/>
    </location>
</feature>
<dbReference type="Gene3D" id="2.60.40.60">
    <property type="entry name" value="Cadherins"/>
    <property type="match status" value="5"/>
</dbReference>
<dbReference type="PROSITE" id="PS00232">
    <property type="entry name" value="CADHERIN_1"/>
    <property type="match status" value="2"/>
</dbReference>
<evidence type="ECO:0000256" key="7">
    <source>
        <dbReference type="ARBA" id="ARBA00023180"/>
    </source>
</evidence>
<organism evidence="13 14">
    <name type="scientific">Adineta steineri</name>
    <dbReference type="NCBI Taxonomy" id="433720"/>
    <lineage>
        <taxon>Eukaryota</taxon>
        <taxon>Metazoa</taxon>
        <taxon>Spiralia</taxon>
        <taxon>Gnathifera</taxon>
        <taxon>Rotifera</taxon>
        <taxon>Eurotatoria</taxon>
        <taxon>Bdelloidea</taxon>
        <taxon>Adinetida</taxon>
        <taxon>Adinetidae</taxon>
        <taxon>Adineta</taxon>
    </lineage>
</organism>
<keyword evidence="4 8" id="KW-0106">Calcium</keyword>
<dbReference type="EMBL" id="CAJNOE010000161">
    <property type="protein sequence ID" value="CAF0995759.1"/>
    <property type="molecule type" value="Genomic_DNA"/>
</dbReference>
<feature type="domain" description="Cadherin" evidence="12">
    <location>
        <begin position="463"/>
        <end position="565"/>
    </location>
</feature>
<dbReference type="InterPro" id="IPR020894">
    <property type="entry name" value="Cadherin_CS"/>
</dbReference>
<comment type="caution">
    <text evidence="13">The sequence shown here is derived from an EMBL/GenBank/DDBJ whole genome shotgun (WGS) entry which is preliminary data.</text>
</comment>
<dbReference type="PROSITE" id="PS50268">
    <property type="entry name" value="CADHERIN_2"/>
    <property type="match status" value="5"/>
</dbReference>
<evidence type="ECO:0000259" key="12">
    <source>
        <dbReference type="PROSITE" id="PS50268"/>
    </source>
</evidence>
<dbReference type="Pfam" id="PF00028">
    <property type="entry name" value="Cadherin"/>
    <property type="match status" value="4"/>
</dbReference>
<evidence type="ECO:0000313" key="13">
    <source>
        <dbReference type="EMBL" id="CAF0995759.1"/>
    </source>
</evidence>
<feature type="compositionally biased region" description="Polar residues" evidence="9">
    <location>
        <begin position="1046"/>
        <end position="1059"/>
    </location>
</feature>
<feature type="domain" description="Cadherin" evidence="12">
    <location>
        <begin position="135"/>
        <end position="245"/>
    </location>
</feature>
<sequence length="1114" mass="126655">MPLILFIFLTFLIPYSSSIVSQILTSVSIFEESPISTIVVDLRPTFQTLNVHPDQAVLLHSQPSQPFEYINGRIRLKSRLDREDYVRKRLCLGGNVLECNFTLTLTVNLNQAPFNYILSQPISCHDINDIIPKFSQLESTISMAENVPIGHRIPLETAIDLDSPPYGIDHYRLVTFENHEQHQFSIVYDNQSRELELIVNEKLDREKIEKYIFKLMAIDRGHPPNIGTQMLTIEISDINDCQPKFESSVYNITVAENTLPEYLLKVRAIDTDIGSNAELTYTLENDHNGLFLLDKTTGILTLTHSLDYEFHTSYQLKVEVHDNGVNSLSDTCIINIYVLDQNDHAPSIQMKFNPKFEHNQDGNMAYVPENFDIHLPIAFVNVHDQDSGDNGKSQLTIEPSRLFYLEIIRPNYYSIKSLQGFDRETTSTYQIELRARDFGQPSLRRSMTFDLNITDINDQKPLFKTNYTFDINENNQIPSVIGQVNAYDADQGLNGQINYSIEPPTPYFIISSIDGMITTNTSFNYESKRQYNFQVRARDYGQPPLESLAFVEVNILNLNEYSPEFEKKIYYFIINENSTHKNLTFIGQVKANDPDYGDHVTYSLHDGEPLFTIDQNGNIWTEAIFDREEHDEYKLTVTATDNSTAGLIGTTTVIIKIQDINDNYPVFIWPDPDEILHSLSGVQSQRTDPANPLSQFITDIVVQDDDIGNNSFVQLSVTNNELFYIGSNNSLWLYNSSILPGTYDIEIVAKNLDLITKKIFHVIIYNRSSSGTNLLYYMRRRFSDFSLLIIIFLSFIATGSTIFLLIYYLWMRLHYTGDVKKHLYGSRLIVNDEDKSKQNSPQTKMNILSTNHNHDYAVIVKQRKNSQIPSGNSSSTTDGEFSSSLLSCPLNGTLSSSIDLHSSHQNPPSSTVSALTTLTRKATRRQQTKNVSFEPTTINPTHNLFDDIFQYNSSCYHETTPSSTFSTLPRQTKRDISILGQQQPQSILSDSQRNRQNGFPTLQTILNPLTKDNQTKYPQPPPLLNGIRLLDQMLTDSAESSDERTQTLSPSGVNNQTKYPQPPPLLNGIRLLDQMLTDSAESSDERTQTLSPSGVSNSGWYNVTSNYQTKASIV</sequence>
<dbReference type="CDD" id="cd11304">
    <property type="entry name" value="Cadherin_repeat"/>
    <property type="match status" value="5"/>
</dbReference>
<protein>
    <recommendedName>
        <fullName evidence="12">Cadherin domain-containing protein</fullName>
    </recommendedName>
</protein>
<comment type="subcellular location">
    <subcellularLocation>
        <location evidence="1">Membrane</location>
        <topology evidence="1">Single-pass membrane protein</topology>
    </subcellularLocation>
</comment>
<name>A0A814GFW2_9BILA</name>
<evidence type="ECO:0000256" key="5">
    <source>
        <dbReference type="ARBA" id="ARBA00022989"/>
    </source>
</evidence>
<keyword evidence="5 10" id="KW-1133">Transmembrane helix</keyword>
<evidence type="ECO:0000256" key="6">
    <source>
        <dbReference type="ARBA" id="ARBA00023136"/>
    </source>
</evidence>
<keyword evidence="7" id="KW-0325">Glycoprotein</keyword>
<dbReference type="FunFam" id="2.60.40.60:FF:000020">
    <property type="entry name" value="Dachsous cadherin-related 1b"/>
    <property type="match status" value="3"/>
</dbReference>
<dbReference type="PANTHER" id="PTHR24028:SF146">
    <property type="entry name" value="CADHERIN 96CB, ISOFORM D-RELATED"/>
    <property type="match status" value="1"/>
</dbReference>
<dbReference type="SUPFAM" id="SSF49313">
    <property type="entry name" value="Cadherin-like"/>
    <property type="match status" value="5"/>
</dbReference>
<accession>A0A814GFW2</accession>
<dbReference type="AlphaFoldDB" id="A0A814GFW2"/>
<feature type="chain" id="PRO_5032527112" description="Cadherin domain-containing protein" evidence="11">
    <location>
        <begin position="19"/>
        <end position="1114"/>
    </location>
</feature>
<evidence type="ECO:0000256" key="8">
    <source>
        <dbReference type="PROSITE-ProRule" id="PRU00043"/>
    </source>
</evidence>
<feature type="signal peptide" evidence="11">
    <location>
        <begin position="1"/>
        <end position="18"/>
    </location>
</feature>
<feature type="domain" description="Cadherin" evidence="12">
    <location>
        <begin position="566"/>
        <end position="667"/>
    </location>
</feature>
<evidence type="ECO:0000256" key="2">
    <source>
        <dbReference type="ARBA" id="ARBA00022692"/>
    </source>
</evidence>